<organism evidence="4 5">
    <name type="scientific">Nematostella vectensis</name>
    <name type="common">Starlet sea anemone</name>
    <dbReference type="NCBI Taxonomy" id="45351"/>
    <lineage>
        <taxon>Eukaryota</taxon>
        <taxon>Metazoa</taxon>
        <taxon>Cnidaria</taxon>
        <taxon>Anthozoa</taxon>
        <taxon>Hexacorallia</taxon>
        <taxon>Actiniaria</taxon>
        <taxon>Edwardsiidae</taxon>
        <taxon>Nematostella</taxon>
    </lineage>
</organism>
<evidence type="ECO:0000256" key="1">
    <source>
        <dbReference type="ARBA" id="ARBA00022614"/>
    </source>
</evidence>
<evidence type="ECO:0000313" key="4">
    <source>
        <dbReference type="EMBL" id="EDO42822.1"/>
    </source>
</evidence>
<reference evidence="4 5" key="1">
    <citation type="journal article" date="2007" name="Science">
        <title>Sea anemone genome reveals ancestral eumetazoan gene repertoire and genomic organization.</title>
        <authorList>
            <person name="Putnam N.H."/>
            <person name="Srivastava M."/>
            <person name="Hellsten U."/>
            <person name="Dirks B."/>
            <person name="Chapman J."/>
            <person name="Salamov A."/>
            <person name="Terry A."/>
            <person name="Shapiro H."/>
            <person name="Lindquist E."/>
            <person name="Kapitonov V.V."/>
            <person name="Jurka J."/>
            <person name="Genikhovich G."/>
            <person name="Grigoriev I.V."/>
            <person name="Lucas S.M."/>
            <person name="Steele R.E."/>
            <person name="Finnerty J.R."/>
            <person name="Technau U."/>
            <person name="Martindale M.Q."/>
            <person name="Rokhsar D.S."/>
        </authorList>
    </citation>
    <scope>NUCLEOTIDE SEQUENCE [LARGE SCALE GENOMIC DNA]</scope>
    <source>
        <strain evidence="5">CH2 X CH6</strain>
    </source>
</reference>
<dbReference type="PANTHER" id="PTHR48051:SF1">
    <property type="entry name" value="RAS SUPPRESSOR PROTEIN 1"/>
    <property type="match status" value="1"/>
</dbReference>
<keyword evidence="2" id="KW-0677">Repeat</keyword>
<dbReference type="SUPFAM" id="SSF52058">
    <property type="entry name" value="L domain-like"/>
    <property type="match status" value="1"/>
</dbReference>
<dbReference type="EMBL" id="DS469560">
    <property type="protein sequence ID" value="EDO42822.1"/>
    <property type="molecule type" value="Genomic_DNA"/>
</dbReference>
<dbReference type="PANTHER" id="PTHR48051">
    <property type="match status" value="1"/>
</dbReference>
<feature type="domain" description="Disease resistance R13L4/SHOC-2-like LRR" evidence="3">
    <location>
        <begin position="105"/>
        <end position="220"/>
    </location>
</feature>
<dbReference type="InterPro" id="IPR032675">
    <property type="entry name" value="LRR_dom_sf"/>
</dbReference>
<gene>
    <name evidence="4" type="ORF">NEMVEDRAFT_v1g241970</name>
</gene>
<dbReference type="STRING" id="45351.A7S0E5"/>
<dbReference type="InterPro" id="IPR001611">
    <property type="entry name" value="Leu-rich_rpt"/>
</dbReference>
<proteinExistence type="predicted"/>
<keyword evidence="5" id="KW-1185">Reference proteome</keyword>
<accession>A7S0E5</accession>
<dbReference type="InParanoid" id="A7S0E5"/>
<dbReference type="Pfam" id="PF23598">
    <property type="entry name" value="LRR_14"/>
    <property type="match status" value="1"/>
</dbReference>
<dbReference type="InterPro" id="IPR055414">
    <property type="entry name" value="LRR_R13L4/SHOC2-like"/>
</dbReference>
<dbReference type="PROSITE" id="PS51450">
    <property type="entry name" value="LRR"/>
    <property type="match status" value="1"/>
</dbReference>
<dbReference type="AlphaFoldDB" id="A7S0E5"/>
<evidence type="ECO:0000313" key="5">
    <source>
        <dbReference type="Proteomes" id="UP000001593"/>
    </source>
</evidence>
<dbReference type="PhylomeDB" id="A7S0E5"/>
<dbReference type="Proteomes" id="UP000001593">
    <property type="component" value="Unassembled WGS sequence"/>
</dbReference>
<dbReference type="eggNOG" id="KOG0619">
    <property type="taxonomic scope" value="Eukaryota"/>
</dbReference>
<dbReference type="InterPro" id="IPR003591">
    <property type="entry name" value="Leu-rich_rpt_typical-subtyp"/>
</dbReference>
<keyword evidence="1" id="KW-0433">Leucine-rich repeat</keyword>
<dbReference type="HOGENOM" id="CLU_785977_0_0_1"/>
<protein>
    <recommendedName>
        <fullName evidence="3">Disease resistance R13L4/SHOC-2-like LRR domain-containing protein</fullName>
    </recommendedName>
</protein>
<dbReference type="Gene3D" id="3.80.10.10">
    <property type="entry name" value="Ribonuclease Inhibitor"/>
    <property type="match status" value="1"/>
</dbReference>
<evidence type="ECO:0000256" key="2">
    <source>
        <dbReference type="ARBA" id="ARBA00022737"/>
    </source>
</evidence>
<name>A7S0E5_NEMVE</name>
<dbReference type="GO" id="GO:0035556">
    <property type="term" value="P:intracellular signal transduction"/>
    <property type="evidence" value="ECO:0000318"/>
    <property type="project" value="GO_Central"/>
</dbReference>
<dbReference type="SMART" id="SM00369">
    <property type="entry name" value="LRR_TYP"/>
    <property type="match status" value="3"/>
</dbReference>
<sequence length="353" mass="39913">MAPKSDVSQIREASPFMGKLHRRFRSDSVYGIPVDAKKPGQTEQKKFQIWLTNLVFRREIVSVQVGGPDSDTNAVASHVDIDCASSTLCLSGGQMRVKDIEKVLEAYKNKGQLKHVILEGLEIYNLPAGIGSFTNLRTLSLQNNYLEVLPWSLIYLKQLKKLDVSFNELSSLPHTIGYLPSLESFAATNNNISTIPNEVLNLSRLRSLHLADNPLVSPPCEVVSEGVKAVFEYLRKRQERRDLFEGYNKEYDTFAFTTKIPSLLHISIKLFVTGNFVSWCILRCNIDFLSAAYVPPRIRAALSDEETVMKNSICICKCSKCNKYFSKKAYFEIHDCNGNVFKRKIQPNTSRTT</sequence>
<dbReference type="InterPro" id="IPR050216">
    <property type="entry name" value="LRR_domain-containing"/>
</dbReference>
<evidence type="ECO:0000259" key="3">
    <source>
        <dbReference type="Pfam" id="PF23598"/>
    </source>
</evidence>